<proteinExistence type="predicted"/>
<dbReference type="AlphaFoldDB" id="A0AAU7AQQ6"/>
<dbReference type="RefSeq" id="WP_354700494.1">
    <property type="nucleotide sequence ID" value="NZ_CP114014.1"/>
</dbReference>
<dbReference type="KEGG" id="parq:DSM112329_00773"/>
<name>A0AAU7AQQ6_9ACTN</name>
<gene>
    <name evidence="1" type="ORF">DSM112329_00773</name>
</gene>
<protein>
    <submittedName>
        <fullName evidence="1">Uncharacterized protein</fullName>
    </submittedName>
</protein>
<organism evidence="1">
    <name type="scientific">Paraconexibacter sp. AEG42_29</name>
    <dbReference type="NCBI Taxonomy" id="2997339"/>
    <lineage>
        <taxon>Bacteria</taxon>
        <taxon>Bacillati</taxon>
        <taxon>Actinomycetota</taxon>
        <taxon>Thermoleophilia</taxon>
        <taxon>Solirubrobacterales</taxon>
        <taxon>Paraconexibacteraceae</taxon>
        <taxon>Paraconexibacter</taxon>
    </lineage>
</organism>
<evidence type="ECO:0000313" key="1">
    <source>
        <dbReference type="EMBL" id="XAY03947.1"/>
    </source>
</evidence>
<sequence length="102" mass="11094">MDDDDFDDLIDGVLPVRGRAVLTVSELVLLRDLIGEELFESATMRTWIAGDTQVTPHSVAVAVEAQLRMLFGTPSAACTVLEQVIERLASAFPADVQPLHTD</sequence>
<reference evidence="1" key="1">
    <citation type="submission" date="2022-12" db="EMBL/GenBank/DDBJ databases">
        <title>Paraconexibacter alkalitolerans sp. nov. and Baekduia alba sp. nov., isolated from soil and emended description of the genera Paraconexibacter (Chun et al., 2020) and Baekduia (An et al., 2020).</title>
        <authorList>
            <person name="Vieira S."/>
            <person name="Huber K.J."/>
            <person name="Geppert A."/>
            <person name="Wolf J."/>
            <person name="Neumann-Schaal M."/>
            <person name="Muesken M."/>
            <person name="Overmann J."/>
        </authorList>
    </citation>
    <scope>NUCLEOTIDE SEQUENCE</scope>
    <source>
        <strain evidence="1">AEG42_29</strain>
    </source>
</reference>
<dbReference type="EMBL" id="CP114014">
    <property type="protein sequence ID" value="XAY03947.1"/>
    <property type="molecule type" value="Genomic_DNA"/>
</dbReference>
<accession>A0AAU7AQQ6</accession>